<feature type="coiled-coil region" evidence="1">
    <location>
        <begin position="218"/>
        <end position="245"/>
    </location>
</feature>
<dbReference type="InParanoid" id="A0A078AY87"/>
<evidence type="ECO:0000256" key="2">
    <source>
        <dbReference type="SAM" id="MobiDB-lite"/>
    </source>
</evidence>
<dbReference type="Proteomes" id="UP000039865">
    <property type="component" value="Unassembled WGS sequence"/>
</dbReference>
<sequence>MQINSFKLKALEYLKNTAIQVAQNDLEQGVFIELLTEIDNQVVSQIVKGQIRMNDETKLDKEKIQQLKEQVKIIQAYSTTDLKEKQQEGLEQVKNLRIQREKRIRKLEDIRVKEIESMKKMKEENEAVEQQNKEVKLQLKMKAIIEKQKERQLRELQRQKFRMESKSKSPLQKTPEDTYLYKKIENRYRNTLILSQQQQYDKILEDRRKMIRDVSLSIKDLKKHNDEYVKRLHDASEKKKQQRLEQEESLDMKGIKNSLSESRSATNQLYKTKFHDQLLEEQLRFKQEQEKLVKRRQDVLNQRIIYDKMVKEIYKPKVSQDLSLEIVRNKQRYCRGRLNITEIKMEQNESPKPYKNYLRELKDIRRSKESRKSISNEDKSPNHYSKDNFDLQTPLKNKRVDSSILNTPMKTQQKSLHLRRNLNIVGQSSRVQEDGNLNKSIDYLSHLRREREAKESERTMTANTSNNFAFESDRKFQKIKTALVKSIKNRDTFNDVLSRMQLFEEQVKRKEKLISVQKNQRGDTYLNDDESVNMMYLQAIDAKLAILENI</sequence>
<gene>
    <name evidence="3" type="primary">Contig18684.g19845</name>
    <name evidence="3" type="ORF">STYLEM_16198</name>
</gene>
<organism evidence="3 4">
    <name type="scientific">Stylonychia lemnae</name>
    <name type="common">Ciliate</name>
    <dbReference type="NCBI Taxonomy" id="5949"/>
    <lineage>
        <taxon>Eukaryota</taxon>
        <taxon>Sar</taxon>
        <taxon>Alveolata</taxon>
        <taxon>Ciliophora</taxon>
        <taxon>Intramacronucleata</taxon>
        <taxon>Spirotrichea</taxon>
        <taxon>Stichotrichia</taxon>
        <taxon>Sporadotrichida</taxon>
        <taxon>Oxytrichidae</taxon>
        <taxon>Stylonychinae</taxon>
        <taxon>Stylonychia</taxon>
    </lineage>
</organism>
<reference evidence="3 4" key="1">
    <citation type="submission" date="2014-06" db="EMBL/GenBank/DDBJ databases">
        <authorList>
            <person name="Swart Estienne"/>
        </authorList>
    </citation>
    <scope>NUCLEOTIDE SEQUENCE [LARGE SCALE GENOMIC DNA]</scope>
    <source>
        <strain evidence="3 4">130c</strain>
    </source>
</reference>
<dbReference type="AlphaFoldDB" id="A0A078AY87"/>
<evidence type="ECO:0000256" key="1">
    <source>
        <dbReference type="SAM" id="Coils"/>
    </source>
</evidence>
<keyword evidence="1" id="KW-0175">Coiled coil</keyword>
<feature type="region of interest" description="Disordered" evidence="2">
    <location>
        <begin position="366"/>
        <end position="393"/>
    </location>
</feature>
<feature type="compositionally biased region" description="Basic and acidic residues" evidence="2">
    <location>
        <begin position="366"/>
        <end position="389"/>
    </location>
</feature>
<name>A0A078AY87_STYLE</name>
<evidence type="ECO:0000313" key="4">
    <source>
        <dbReference type="Proteomes" id="UP000039865"/>
    </source>
</evidence>
<protein>
    <submittedName>
        <fullName evidence="3">Uncharacterized protein</fullName>
    </submittedName>
</protein>
<evidence type="ECO:0000313" key="3">
    <source>
        <dbReference type="EMBL" id="CDW87096.1"/>
    </source>
</evidence>
<keyword evidence="4" id="KW-1185">Reference proteome</keyword>
<feature type="coiled-coil region" evidence="1">
    <location>
        <begin position="90"/>
        <end position="166"/>
    </location>
</feature>
<proteinExistence type="predicted"/>
<accession>A0A078AY87</accession>
<dbReference type="EMBL" id="CCKQ01015275">
    <property type="protein sequence ID" value="CDW87096.1"/>
    <property type="molecule type" value="Genomic_DNA"/>
</dbReference>